<dbReference type="STRING" id="1137280.D777_03197"/>
<reference evidence="3 4" key="1">
    <citation type="submission" date="2012-12" db="EMBL/GenBank/DDBJ databases">
        <title>Genome assembly of Marinobacter sp. AK21.</title>
        <authorList>
            <person name="Khatri I."/>
            <person name="Kumar R."/>
            <person name="Vaidya B."/>
            <person name="Subramanian S."/>
            <person name="Pinnaka A."/>
        </authorList>
    </citation>
    <scope>NUCLEOTIDE SEQUENCE [LARGE SCALE GENOMIC DNA]</scope>
    <source>
        <strain evidence="3 4">AK21</strain>
    </source>
</reference>
<evidence type="ECO:0000313" key="4">
    <source>
        <dbReference type="Proteomes" id="UP000035057"/>
    </source>
</evidence>
<name>A0A072MXM3_9GAMM</name>
<dbReference type="PATRIC" id="fig|1137280.3.peg.3013"/>
<comment type="caution">
    <text evidence="3">The sequence shown here is derived from an EMBL/GenBank/DDBJ whole genome shotgun (WGS) entry which is preliminary data.</text>
</comment>
<sequence length="100" mass="11036">MRHMTRMLTVACMALMGSFAVAGDMKDDDGMMKDDTMMEDSMSEMDMSDDKMSDHGMAKDDMAGDMGHGMKDDAMGSDGMDDMKKPMDDSGMMKSDDDKM</sequence>
<proteinExistence type="predicted"/>
<feature type="chain" id="PRO_5001680273" description="Pentapeptide MXKDX repeat protein" evidence="2">
    <location>
        <begin position="23"/>
        <end position="100"/>
    </location>
</feature>
<evidence type="ECO:0000256" key="2">
    <source>
        <dbReference type="SAM" id="SignalP"/>
    </source>
</evidence>
<dbReference type="AlphaFoldDB" id="A0A072MXM3"/>
<dbReference type="EMBL" id="ANIE01000009">
    <property type="protein sequence ID" value="KEF30021.1"/>
    <property type="molecule type" value="Genomic_DNA"/>
</dbReference>
<dbReference type="RefSeq" id="WP_051669130.1">
    <property type="nucleotide sequence ID" value="NZ_ANIE01000009.1"/>
</dbReference>
<organism evidence="3 4">
    <name type="scientific">Marinobacter nitratireducens</name>
    <dbReference type="NCBI Taxonomy" id="1137280"/>
    <lineage>
        <taxon>Bacteria</taxon>
        <taxon>Pseudomonadati</taxon>
        <taxon>Pseudomonadota</taxon>
        <taxon>Gammaproteobacteria</taxon>
        <taxon>Pseudomonadales</taxon>
        <taxon>Marinobacteraceae</taxon>
        <taxon>Marinobacter</taxon>
    </lineage>
</organism>
<keyword evidence="2" id="KW-0732">Signal</keyword>
<evidence type="ECO:0000313" key="3">
    <source>
        <dbReference type="EMBL" id="KEF30021.1"/>
    </source>
</evidence>
<gene>
    <name evidence="3" type="ORF">D777_03197</name>
</gene>
<feature type="signal peptide" evidence="2">
    <location>
        <begin position="1"/>
        <end position="22"/>
    </location>
</feature>
<protein>
    <recommendedName>
        <fullName evidence="5">Pentapeptide MXKDX repeat protein</fullName>
    </recommendedName>
</protein>
<evidence type="ECO:0000256" key="1">
    <source>
        <dbReference type="SAM" id="MobiDB-lite"/>
    </source>
</evidence>
<feature type="region of interest" description="Disordered" evidence="1">
    <location>
        <begin position="43"/>
        <end position="100"/>
    </location>
</feature>
<dbReference type="Proteomes" id="UP000035057">
    <property type="component" value="Unassembled WGS sequence"/>
</dbReference>
<feature type="compositionally biased region" description="Basic and acidic residues" evidence="1">
    <location>
        <begin position="48"/>
        <end position="74"/>
    </location>
</feature>
<evidence type="ECO:0008006" key="5">
    <source>
        <dbReference type="Google" id="ProtNLM"/>
    </source>
</evidence>
<accession>A0A072MXM3</accession>
<keyword evidence="4" id="KW-1185">Reference proteome</keyword>